<gene>
    <name evidence="3" type="ORF">GMD42_08790</name>
</gene>
<dbReference type="EMBL" id="WNCL01000026">
    <property type="protein sequence ID" value="MTU43714.1"/>
    <property type="molecule type" value="Genomic_DNA"/>
</dbReference>
<dbReference type="InterPro" id="IPR048770">
    <property type="entry name" value="SoFic-like_C"/>
</dbReference>
<reference evidence="3 4" key="1">
    <citation type="journal article" date="2019" name="Nat. Med.">
        <title>A library of human gut bacterial isolates paired with longitudinal multiomics data enables mechanistic microbiome research.</title>
        <authorList>
            <person name="Poyet M."/>
            <person name="Groussin M."/>
            <person name="Gibbons S.M."/>
            <person name="Avila-Pacheco J."/>
            <person name="Jiang X."/>
            <person name="Kearney S.M."/>
            <person name="Perrotta A.R."/>
            <person name="Berdy B."/>
            <person name="Zhao S."/>
            <person name="Lieberman T.D."/>
            <person name="Swanson P.K."/>
            <person name="Smith M."/>
            <person name="Roesemann S."/>
            <person name="Alexander J.E."/>
            <person name="Rich S.A."/>
            <person name="Livny J."/>
            <person name="Vlamakis H."/>
            <person name="Clish C."/>
            <person name="Bullock K."/>
            <person name="Deik A."/>
            <person name="Scott J."/>
            <person name="Pierce K.A."/>
            <person name="Xavier R.J."/>
            <person name="Alm E.J."/>
        </authorList>
    </citation>
    <scope>NUCLEOTIDE SEQUENCE [LARGE SCALE GENOMIC DNA]</scope>
    <source>
        <strain evidence="3 4">BIOML-A2</strain>
    </source>
</reference>
<name>A0A6I3S6Q6_9BURK</name>
<evidence type="ECO:0000259" key="2">
    <source>
        <dbReference type="Pfam" id="PF21248"/>
    </source>
</evidence>
<dbReference type="RefSeq" id="WP_155167907.1">
    <property type="nucleotide sequence ID" value="NZ_WNCA01000053.1"/>
</dbReference>
<evidence type="ECO:0000313" key="4">
    <source>
        <dbReference type="Proteomes" id="UP000462362"/>
    </source>
</evidence>
<organism evidence="3 4">
    <name type="scientific">Parasutterella excrementihominis</name>
    <dbReference type="NCBI Taxonomy" id="487175"/>
    <lineage>
        <taxon>Bacteria</taxon>
        <taxon>Pseudomonadati</taxon>
        <taxon>Pseudomonadota</taxon>
        <taxon>Betaproteobacteria</taxon>
        <taxon>Burkholderiales</taxon>
        <taxon>Sutterellaceae</taxon>
        <taxon>Parasutterella</taxon>
    </lineage>
</organism>
<protein>
    <recommendedName>
        <fullName evidence="2">Adenylyltransferase SoFic-like C-terminal domain-containing protein</fullName>
    </recommendedName>
</protein>
<feature type="domain" description="Adenylyltransferase SoFic-like C-terminal" evidence="2">
    <location>
        <begin position="302"/>
        <end position="354"/>
    </location>
</feature>
<sequence>MHFQEIRRAAAQGTISLPPPMDSEGLEDLAVLKSCLKVIRELSEFRYAFAKDAMAETFAPLMASVEAKNELERQGLKVSLKDYFLSLILKDLENPDIVIIDNYINALFNSADAAANGPITVQTVVNVANSFPQDGINWRQNPQTDEEQILLQPDTFPDSKAVQIELARWEKYSKELRDLDPLVHALLTNPYFMAISPLNRHNGRVTQILLQLSLMGQNINSPAPCLMLGRALMTNAHFGIEERLYGLRTRQWSPYLQYMLKTLSKAILLSGDLLSSLQRLYAQAEAYLKMIGLASHAAFLPVIFKHPACRTGEFSSIFTTRRQVASHILNDLARAGILERVEDGRDRVFYHTRLIELLESENYSFSPLPASIDPFVPLYQKGTPGRTKREPLPTREETLPKFSVTGD</sequence>
<comment type="caution">
    <text evidence="3">The sequence shown here is derived from an EMBL/GenBank/DDBJ whole genome shotgun (WGS) entry which is preliminary data.</text>
</comment>
<dbReference type="SUPFAM" id="SSF140931">
    <property type="entry name" value="Fic-like"/>
    <property type="match status" value="1"/>
</dbReference>
<dbReference type="InterPro" id="IPR036597">
    <property type="entry name" value="Fido-like_dom_sf"/>
</dbReference>
<evidence type="ECO:0000256" key="1">
    <source>
        <dbReference type="SAM" id="MobiDB-lite"/>
    </source>
</evidence>
<feature type="region of interest" description="Disordered" evidence="1">
    <location>
        <begin position="383"/>
        <end position="407"/>
    </location>
</feature>
<feature type="compositionally biased region" description="Basic and acidic residues" evidence="1">
    <location>
        <begin position="387"/>
        <end position="399"/>
    </location>
</feature>
<dbReference type="Pfam" id="PF21248">
    <property type="entry name" value="SoFic-like_C"/>
    <property type="match status" value="1"/>
</dbReference>
<dbReference type="Gene3D" id="1.10.3290.10">
    <property type="entry name" value="Fido-like domain"/>
    <property type="match status" value="1"/>
</dbReference>
<dbReference type="AlphaFoldDB" id="A0A6I3S6Q6"/>
<accession>A0A6I3S6Q6</accession>
<dbReference type="Proteomes" id="UP000462362">
    <property type="component" value="Unassembled WGS sequence"/>
</dbReference>
<proteinExistence type="predicted"/>
<evidence type="ECO:0000313" key="3">
    <source>
        <dbReference type="EMBL" id="MTU43714.1"/>
    </source>
</evidence>
<dbReference type="SUPFAM" id="SSF46785">
    <property type="entry name" value="Winged helix' DNA-binding domain"/>
    <property type="match status" value="1"/>
</dbReference>
<dbReference type="InterPro" id="IPR036390">
    <property type="entry name" value="WH_DNA-bd_sf"/>
</dbReference>